<dbReference type="InterPro" id="IPR043502">
    <property type="entry name" value="DNA/RNA_pol_sf"/>
</dbReference>
<evidence type="ECO:0000259" key="2">
    <source>
        <dbReference type="PROSITE" id="PS50878"/>
    </source>
</evidence>
<dbReference type="GO" id="GO:0003824">
    <property type="term" value="F:catalytic activity"/>
    <property type="evidence" value="ECO:0007669"/>
    <property type="project" value="InterPro"/>
</dbReference>
<name>A0A2N9GN16_FAGSY</name>
<dbReference type="EMBL" id="OIVN01002147">
    <property type="protein sequence ID" value="SPD01002.1"/>
    <property type="molecule type" value="Genomic_DNA"/>
</dbReference>
<reference evidence="3" key="1">
    <citation type="submission" date="2018-02" db="EMBL/GenBank/DDBJ databases">
        <authorList>
            <person name="Cohen D.B."/>
            <person name="Kent A.D."/>
        </authorList>
    </citation>
    <scope>NUCLEOTIDE SEQUENCE</scope>
</reference>
<dbReference type="InterPro" id="IPR036691">
    <property type="entry name" value="Endo/exonu/phosph_ase_sf"/>
</dbReference>
<sequence>MPNTPPPTTTANTTPIATTTANTTPFNLNTQPASPTTNNNSTTNQSTTTQTKHQGQTKSYHHREQVLQDNLVDKAVQSHTRGDFFRHRQDGYKALHVIRRSNQHGNFLEVSEFHSGSRQSVIRIPEGVERQGWVDFSKLCKGFWATTQATTGDAPYGGVHEKRKGVAGEPNFRWASKGKEPIFTPQFENRVHVGVKSAPGVKTKDTNGKFQSTTAHHEVNARAQYKPNVRQVWKPVVKNPMDRVSSQPGPSKEPESSPESSKALSSSQSSLDLQLTSSSGVAPAQAMLEDRAASDHWALQLRDGRRVAVTSPGLVAPLSSNPFYALSPEFTDVIKPSFPVLGEPIPCDNAEEEAMWVEPLAISAPVEESDTGAASSFLLPSPLKTHPSMPSVCVSTMMKEVGECLGASYEGFEDKVMDLLCTIEASSGLKSYEEIGQKSKSGPKARVSRELKNLISGVSMMGPRGSKSKFEIFFVVGTWISDSVCLQETKLTEVNKTLIRSLWRGRYVDWVCLESVGASGGIILMWDNRVVERVEEAVGTFSISCKFRTVSSGFEWAFSGVYGPTRNAERRLFWEELSGICSWWDVPWVVGGDFNIVRFPSERVGSDQTSPAMRDFSDFISSLGLLDIPMEGGNMTWSNSTSQSRLDRFLFSPSLEDHFSKIIQRRLPRLLSNHFPVLLICGYLQKRKSPFRFENMWLKEAGFHDKVKQWWESYVFAGSPSFILVQKLKALKVDLRRWNVEVFGDVHVRKNTLLTSIQHLDGLEEDGQLSLEDKMARDHLKSDFEHVLLMDEISWRQKSRAVWLREGDTNTRFFHRIANSNRRFNTISRLLFDGAVTSDQTEIGDGLVNFYSQIFLDDEVRRPLLDELSFSTIDEADCAVLDRLFSEDEVAGVVQNMASDKSPGPDGFSMAFFQSCWDIVKSDVMAVLHEFHAHGHFEKSMNATFIALIPKKPGAMECKDFRPISLVSGIYKIIAKVLANRLRMVLEKLVSSSQNAFIGGRQILDSVLMANESLDSRLKSGIPGVVCKLDLEKAYDHVNWNFLIYMLRRCGFSDRWRRWIFACISSVRFSILVNGSPRGFFHSSRGLRQVGNSVETSVTISHLLFADDTLIMCEADPVQLWHLRGVFIWFQAISGLKVNLSKSELVPVGNVPNVSELASILGCRISAFPLTYLGLPLGATFKRKTIWNSVIERMEKRLAGWKKLYLSKGGRLTLIKSTLSSLPSYYLSLFPPFLLPLEVARRLEKLQRDFLWGGMGDEPKFHLVNWHQICSPIQYGGLGIRSLSIFNKALLGKWLWRYAMESGALWRQVVDSKYGNGGVSKYGSQWGGWCSNRVSEPHGVGLWKYIRAGWDSFVKYTSFVVGDGSRIKFWHDSWCGDHPLREQFPDLFRLARAPEASVADHLCFNGSIRHWDIAFSRQVHDWELETVAAFMELLYSCSIRQGHLDSLCWRPSSQKTFQVRSYYSAWLWRYAMESGALWRQVVDSKYGSQWGGWCSNRVSEPHGVGLWKYIRAGWDSFVKYTSFVVGDGSRIKFWHDSWCGDHPLREQFPDLFRLARAPEASVADHLCFNGSIRHWDIAFSRQVHDWELETVAALMELLYSCYIRQGHLDSLCWRPSSQKTFQVRSYYSALLNPSRISFPWRSVWKAKVPSRVAFFSWTTTLGRILTIDNLRKRKVLIIDWCCMCKSNGESVNHLLLHCPLAQELWNLVLSLFGISWVMPRGVEELFACWSGIKGHTDSGAIWKAAPHCLIWCLWRERNSRTFSGESEQSVTKLKFSFLQTLFEWLKASHLVSATTVAEMLDNCSV</sequence>
<dbReference type="PANTHER" id="PTHR33116">
    <property type="entry name" value="REVERSE TRANSCRIPTASE ZINC-BINDING DOMAIN-CONTAINING PROTEIN-RELATED-RELATED"/>
    <property type="match status" value="1"/>
</dbReference>
<dbReference type="Pfam" id="PF13966">
    <property type="entry name" value="zf-RVT"/>
    <property type="match status" value="1"/>
</dbReference>
<feature type="domain" description="Reverse transcriptase" evidence="2">
    <location>
        <begin position="930"/>
        <end position="1177"/>
    </location>
</feature>
<dbReference type="SUPFAM" id="SSF56672">
    <property type="entry name" value="DNA/RNA polymerases"/>
    <property type="match status" value="1"/>
</dbReference>
<feature type="compositionally biased region" description="Low complexity" evidence="1">
    <location>
        <begin position="257"/>
        <end position="278"/>
    </location>
</feature>
<gene>
    <name evidence="3" type="ORF">FSB_LOCUS28884</name>
</gene>
<dbReference type="SUPFAM" id="SSF56219">
    <property type="entry name" value="DNase I-like"/>
    <property type="match status" value="1"/>
</dbReference>
<feature type="region of interest" description="Disordered" evidence="1">
    <location>
        <begin position="1"/>
        <end position="59"/>
    </location>
</feature>
<dbReference type="InterPro" id="IPR005135">
    <property type="entry name" value="Endo/exonuclease/phosphatase"/>
</dbReference>
<dbReference type="Pfam" id="PF03372">
    <property type="entry name" value="Exo_endo_phos"/>
    <property type="match status" value="1"/>
</dbReference>
<accession>A0A2N9GN16</accession>
<dbReference type="InterPro" id="IPR000477">
    <property type="entry name" value="RT_dom"/>
</dbReference>
<dbReference type="InterPro" id="IPR026960">
    <property type="entry name" value="RVT-Znf"/>
</dbReference>
<evidence type="ECO:0000313" key="3">
    <source>
        <dbReference type="EMBL" id="SPD01002.1"/>
    </source>
</evidence>
<feature type="compositionally biased region" description="Low complexity" evidence="1">
    <location>
        <begin position="9"/>
        <end position="58"/>
    </location>
</feature>
<dbReference type="PANTHER" id="PTHR33116:SF78">
    <property type="entry name" value="OS12G0587133 PROTEIN"/>
    <property type="match status" value="1"/>
</dbReference>
<protein>
    <recommendedName>
        <fullName evidence="2">Reverse transcriptase domain-containing protein</fullName>
    </recommendedName>
</protein>
<dbReference type="Gene3D" id="3.60.10.10">
    <property type="entry name" value="Endonuclease/exonuclease/phosphatase"/>
    <property type="match status" value="1"/>
</dbReference>
<proteinExistence type="predicted"/>
<organism evidence="3">
    <name type="scientific">Fagus sylvatica</name>
    <name type="common">Beechnut</name>
    <dbReference type="NCBI Taxonomy" id="28930"/>
    <lineage>
        <taxon>Eukaryota</taxon>
        <taxon>Viridiplantae</taxon>
        <taxon>Streptophyta</taxon>
        <taxon>Embryophyta</taxon>
        <taxon>Tracheophyta</taxon>
        <taxon>Spermatophyta</taxon>
        <taxon>Magnoliopsida</taxon>
        <taxon>eudicotyledons</taxon>
        <taxon>Gunneridae</taxon>
        <taxon>Pentapetalae</taxon>
        <taxon>rosids</taxon>
        <taxon>fabids</taxon>
        <taxon>Fagales</taxon>
        <taxon>Fagaceae</taxon>
        <taxon>Fagus</taxon>
    </lineage>
</organism>
<dbReference type="Pfam" id="PF00078">
    <property type="entry name" value="RVT_1"/>
    <property type="match status" value="1"/>
</dbReference>
<feature type="region of interest" description="Disordered" evidence="1">
    <location>
        <begin position="238"/>
        <end position="278"/>
    </location>
</feature>
<dbReference type="CDD" id="cd01650">
    <property type="entry name" value="RT_nLTR_like"/>
    <property type="match status" value="1"/>
</dbReference>
<evidence type="ECO:0000256" key="1">
    <source>
        <dbReference type="SAM" id="MobiDB-lite"/>
    </source>
</evidence>
<dbReference type="PROSITE" id="PS50878">
    <property type="entry name" value="RT_POL"/>
    <property type="match status" value="1"/>
</dbReference>